<dbReference type="InterPro" id="IPR036709">
    <property type="entry name" value="Autotransporte_beta_dom_sf"/>
</dbReference>
<dbReference type="PROSITE" id="PS51892">
    <property type="entry name" value="SUBTILASE"/>
    <property type="match status" value="1"/>
</dbReference>
<organism evidence="10 11">
    <name type="scientific">Neopusillimonas maritima</name>
    <dbReference type="NCBI Taxonomy" id="2026239"/>
    <lineage>
        <taxon>Bacteria</taxon>
        <taxon>Pseudomonadati</taxon>
        <taxon>Pseudomonadota</taxon>
        <taxon>Betaproteobacteria</taxon>
        <taxon>Burkholderiales</taxon>
        <taxon>Alcaligenaceae</taxon>
        <taxon>Neopusillimonas</taxon>
    </lineage>
</organism>
<dbReference type="InterPro" id="IPR015500">
    <property type="entry name" value="Peptidase_S8_subtilisin-rel"/>
</dbReference>
<feature type="active site" description="Charge relay system" evidence="6 7">
    <location>
        <position position="367"/>
    </location>
</feature>
<dbReference type="Gene3D" id="2.40.128.130">
    <property type="entry name" value="Autotransporter beta-domain"/>
    <property type="match status" value="1"/>
</dbReference>
<feature type="active site" description="Charge relay system" evidence="6 7">
    <location>
        <position position="117"/>
    </location>
</feature>
<sequence>MNKNFPWRQVGAAIVLALAGMGAAAPIAAQTGITGSPSSFITPEFLASRALLPINAQYAYAKGYTGKGVLIAIVDSGLDVDHPEFAGRISAKLRNFSDLAGPYDVSDLEPDGEIAGHGTHVTGLAGAGRNGFGMQGVAYNATLLPLRAIDGYTANAPFNAVLYAAENGAQVLNGSYGPVTAEKFIQDDSGRWVPNPTWQLLPTSTPALFNSEATYEVLMEAADADVVLVYAAGNEYQDQPNAAALPSGAGLLPLITPANTASGLYRFVDDSLDLNVQDPSTWTYISASDARVANLDFSDLRGKLIVVVSADREGEIASYSNRCGAAAAWCITAPGGDFLDTVNYSSDESQLWSTYPYSTYKDMAGTSMASPVVAGSVAVLREAFPYMTAEQIIEVVLTTANSTGIYADQSIYGRGFLDLKTAIQGPIEFGAWGFGSVFDVNTLGYNSLWSNDIRGSGGLIKRGAGTLVMSGQNTYTGATQILGGKLVVNGSIASSAQLTVGEEATLGGSGVVGDTLVAGRVAPGNSIGTLTVDGNYQQLAGSVLEIEINETGQSDRVNVTGAADIQGAKLEVLGLRAGALGQDFSFFSAGSLAAGSFFDTSALNRAFIDMDTVMSGTSFNLQVRRNNAAFTSVAETGNQRATAAAISAQGLGGAAYDEFVLLPNAGQGPDVLDQFSGEIYASAQSALLETSGALYRASTNRLFSREMGASYGGPLGQVSRSVPGKRHQLWMQALGSWGSLGATADAQRMTRSLGGLLFGGDTPVGQSGYAGLSMGLTTSSYNAAGNSTADTDGYHLMSYLGWSANRFSVRGGVGQSWYRIDTRRNIAYNGLGQAQSKANATSTQLFAELAYAVSQGNVVVEPYWGVQRVWLSRDAFDESGSAVALSGDQSRQAVTFSRLGLRARMTLSDDAASSTLLTANIGWRRAWGDLTPETRLRFATGPGYTVSGAALSRDALVAELGVEVAASENSTVSLGYAGQFGGGSQDHGLQARLAWRF</sequence>
<dbReference type="InterPro" id="IPR000209">
    <property type="entry name" value="Peptidase_S8/S53_dom"/>
</dbReference>
<dbReference type="RefSeq" id="WP_119515361.1">
    <property type="nucleotide sequence ID" value="NZ_NQYH01000001.1"/>
</dbReference>
<evidence type="ECO:0000313" key="10">
    <source>
        <dbReference type="EMBL" id="RIY42266.1"/>
    </source>
</evidence>
<keyword evidence="5 7" id="KW-0720">Serine protease</keyword>
<dbReference type="PANTHER" id="PTHR43806:SF11">
    <property type="entry name" value="CEREVISIN-RELATED"/>
    <property type="match status" value="1"/>
</dbReference>
<dbReference type="PRINTS" id="PR00723">
    <property type="entry name" value="SUBTILISIN"/>
</dbReference>
<reference evidence="10 11" key="1">
    <citation type="submission" date="2017-08" db="EMBL/GenBank/DDBJ databases">
        <title>Pusillimonas indicus sp. nov., a member of the family Alcaligenaceae isolated from surface seawater.</title>
        <authorList>
            <person name="Li J."/>
        </authorList>
    </citation>
    <scope>NUCLEOTIDE SEQUENCE [LARGE SCALE GENOMIC DNA]</scope>
    <source>
        <strain evidence="10 11">L52-1-41</strain>
    </source>
</reference>
<feature type="signal peptide" evidence="8">
    <location>
        <begin position="1"/>
        <end position="24"/>
    </location>
</feature>
<dbReference type="InterPro" id="IPR013425">
    <property type="entry name" value="Autotrns_rpt"/>
</dbReference>
<comment type="similarity">
    <text evidence="1 7">Belongs to the peptidase S8 family.</text>
</comment>
<dbReference type="InterPro" id="IPR022398">
    <property type="entry name" value="Peptidase_S8_His-AS"/>
</dbReference>
<dbReference type="CDD" id="cd04848">
    <property type="entry name" value="Peptidases_S8_Autotransporter_serine_protease_like"/>
    <property type="match status" value="1"/>
</dbReference>
<dbReference type="PROSITE" id="PS00138">
    <property type="entry name" value="SUBTILASE_SER"/>
    <property type="match status" value="1"/>
</dbReference>
<dbReference type="PROSITE" id="PS00136">
    <property type="entry name" value="SUBTILASE_ASP"/>
    <property type="match status" value="1"/>
</dbReference>
<dbReference type="SUPFAM" id="SSF52743">
    <property type="entry name" value="Subtilisin-like"/>
    <property type="match status" value="1"/>
</dbReference>
<dbReference type="SMART" id="SM00869">
    <property type="entry name" value="Autotransporter"/>
    <property type="match status" value="1"/>
</dbReference>
<evidence type="ECO:0000256" key="5">
    <source>
        <dbReference type="ARBA" id="ARBA00022825"/>
    </source>
</evidence>
<dbReference type="InterPro" id="IPR023827">
    <property type="entry name" value="Peptidase_S8_Asp-AS"/>
</dbReference>
<feature type="active site" description="Charge relay system" evidence="6 7">
    <location>
        <position position="75"/>
    </location>
</feature>
<accession>A0A3A1YXI3</accession>
<dbReference type="NCBIfam" id="TIGR01414">
    <property type="entry name" value="autotrans_barl"/>
    <property type="match status" value="1"/>
</dbReference>
<dbReference type="InterPro" id="IPR023828">
    <property type="entry name" value="Peptidase_S8_Ser-AS"/>
</dbReference>
<evidence type="ECO:0000256" key="3">
    <source>
        <dbReference type="ARBA" id="ARBA00022729"/>
    </source>
</evidence>
<gene>
    <name evidence="10" type="ORF">CJP73_02175</name>
</gene>
<evidence type="ECO:0000256" key="6">
    <source>
        <dbReference type="PIRSR" id="PIRSR615500-1"/>
    </source>
</evidence>
<dbReference type="PANTHER" id="PTHR43806">
    <property type="entry name" value="PEPTIDASE S8"/>
    <property type="match status" value="1"/>
</dbReference>
<dbReference type="GO" id="GO:0006508">
    <property type="term" value="P:proteolysis"/>
    <property type="evidence" value="ECO:0007669"/>
    <property type="project" value="UniProtKB-KW"/>
</dbReference>
<keyword evidence="3 8" id="KW-0732">Signal</keyword>
<keyword evidence="4 7" id="KW-0378">Hydrolase</keyword>
<feature type="domain" description="Autotransporter" evidence="9">
    <location>
        <begin position="722"/>
        <end position="997"/>
    </location>
</feature>
<dbReference type="InterPro" id="IPR005546">
    <property type="entry name" value="Autotransporte_beta"/>
</dbReference>
<evidence type="ECO:0000256" key="4">
    <source>
        <dbReference type="ARBA" id="ARBA00022801"/>
    </source>
</evidence>
<evidence type="ECO:0000313" key="11">
    <source>
        <dbReference type="Proteomes" id="UP000266206"/>
    </source>
</evidence>
<evidence type="ECO:0000256" key="2">
    <source>
        <dbReference type="ARBA" id="ARBA00022670"/>
    </source>
</evidence>
<name>A0A3A1YXI3_9BURK</name>
<dbReference type="InterPro" id="IPR036852">
    <property type="entry name" value="Peptidase_S8/S53_dom_sf"/>
</dbReference>
<dbReference type="NCBIfam" id="TIGR02601">
    <property type="entry name" value="autotrns_rpt"/>
    <property type="match status" value="1"/>
</dbReference>
<dbReference type="SUPFAM" id="SSF103515">
    <property type="entry name" value="Autotransporter"/>
    <property type="match status" value="1"/>
</dbReference>
<dbReference type="AlphaFoldDB" id="A0A3A1YXI3"/>
<dbReference type="PROSITE" id="PS00137">
    <property type="entry name" value="SUBTILASE_HIS"/>
    <property type="match status" value="1"/>
</dbReference>
<dbReference type="EMBL" id="NQYH01000001">
    <property type="protein sequence ID" value="RIY42266.1"/>
    <property type="molecule type" value="Genomic_DNA"/>
</dbReference>
<dbReference type="Pfam" id="PF03797">
    <property type="entry name" value="Autotransporter"/>
    <property type="match status" value="1"/>
</dbReference>
<dbReference type="OrthoDB" id="5760545at2"/>
<evidence type="ECO:0000256" key="1">
    <source>
        <dbReference type="ARBA" id="ARBA00011073"/>
    </source>
</evidence>
<dbReference type="Pfam" id="PF12951">
    <property type="entry name" value="PATR"/>
    <property type="match status" value="1"/>
</dbReference>
<evidence type="ECO:0000256" key="7">
    <source>
        <dbReference type="PROSITE-ProRule" id="PRU01240"/>
    </source>
</evidence>
<comment type="caution">
    <text evidence="10">The sequence shown here is derived from an EMBL/GenBank/DDBJ whole genome shotgun (WGS) entry which is preliminary data.</text>
</comment>
<dbReference type="Proteomes" id="UP000266206">
    <property type="component" value="Unassembled WGS sequence"/>
</dbReference>
<dbReference type="GO" id="GO:0019867">
    <property type="term" value="C:outer membrane"/>
    <property type="evidence" value="ECO:0007669"/>
    <property type="project" value="InterPro"/>
</dbReference>
<evidence type="ECO:0000259" key="9">
    <source>
        <dbReference type="PROSITE" id="PS51208"/>
    </source>
</evidence>
<dbReference type="InterPro" id="IPR050131">
    <property type="entry name" value="Peptidase_S8_subtilisin-like"/>
</dbReference>
<dbReference type="Pfam" id="PF00082">
    <property type="entry name" value="Peptidase_S8"/>
    <property type="match status" value="1"/>
</dbReference>
<dbReference type="Gene3D" id="3.40.50.200">
    <property type="entry name" value="Peptidase S8/S53 domain"/>
    <property type="match status" value="1"/>
</dbReference>
<proteinExistence type="inferred from homology"/>
<dbReference type="InterPro" id="IPR006315">
    <property type="entry name" value="OM_autotransptr_brl_dom"/>
</dbReference>
<keyword evidence="2 7" id="KW-0645">Protease</keyword>
<dbReference type="GO" id="GO:0004252">
    <property type="term" value="F:serine-type endopeptidase activity"/>
    <property type="evidence" value="ECO:0007669"/>
    <property type="project" value="UniProtKB-UniRule"/>
</dbReference>
<protein>
    <recommendedName>
        <fullName evidence="9">Autotransporter domain-containing protein</fullName>
    </recommendedName>
</protein>
<evidence type="ECO:0000256" key="8">
    <source>
        <dbReference type="SAM" id="SignalP"/>
    </source>
</evidence>
<dbReference type="PROSITE" id="PS51208">
    <property type="entry name" value="AUTOTRANSPORTER"/>
    <property type="match status" value="1"/>
</dbReference>
<dbReference type="InterPro" id="IPR034061">
    <property type="entry name" value="Peptidases_S8_Autotransporter"/>
</dbReference>
<feature type="chain" id="PRO_5017239209" description="Autotransporter domain-containing protein" evidence="8">
    <location>
        <begin position="25"/>
        <end position="997"/>
    </location>
</feature>